<organism evidence="1 2">
    <name type="scientific">Qipengyuania citrea LAMA 915</name>
    <dbReference type="NCBI Taxonomy" id="1306953"/>
    <lineage>
        <taxon>Bacteria</taxon>
        <taxon>Pseudomonadati</taxon>
        <taxon>Pseudomonadota</taxon>
        <taxon>Alphaproteobacteria</taxon>
        <taxon>Sphingomonadales</taxon>
        <taxon>Erythrobacteraceae</taxon>
        <taxon>Qipengyuania</taxon>
    </lineage>
</organism>
<name>A0A0L1KHQ5_9SPHN</name>
<accession>A0A0L1KHQ5</accession>
<dbReference type="InterPro" id="IPR036390">
    <property type="entry name" value="WH_DNA-bd_sf"/>
</dbReference>
<evidence type="ECO:0000313" key="2">
    <source>
        <dbReference type="Proteomes" id="UP000037446"/>
    </source>
</evidence>
<dbReference type="RefSeq" id="WP_050599180.1">
    <property type="nucleotide sequence ID" value="NZ_JYNE01000011.1"/>
</dbReference>
<comment type="caution">
    <text evidence="1">The sequence shown here is derived from an EMBL/GenBank/DDBJ whole genome shotgun (WGS) entry which is preliminary data.</text>
</comment>
<sequence length="172" mass="19916">MLTIILILVIVVILASLIVAALRRHDSNNYFDQDRQPFYAEPDELVDCGLLYSQKDYEGKESHTYTVTPAGEAGLRAWLREPTNDPGFLMRNYAGIVERHDPLEVARSRRPIHAARKAEYERLEQLLVNRLEWRYALAASRLGIRFERACLTFWNDVANEHSAERRDQSEAE</sequence>
<dbReference type="EMBL" id="JYNE01000011">
    <property type="protein sequence ID" value="KNH03384.1"/>
    <property type="molecule type" value="Genomic_DNA"/>
</dbReference>
<dbReference type="Proteomes" id="UP000037446">
    <property type="component" value="Unassembled WGS sequence"/>
</dbReference>
<dbReference type="SUPFAM" id="SSF46785">
    <property type="entry name" value="Winged helix' DNA-binding domain"/>
    <property type="match status" value="1"/>
</dbReference>
<proteinExistence type="predicted"/>
<dbReference type="PATRIC" id="fig|1306953.7.peg.1758"/>
<dbReference type="STRING" id="1306953.J121_1711"/>
<protein>
    <recommendedName>
        <fullName evidence="3">Transcription regulator PadR C-terminal domain-containing protein</fullName>
    </recommendedName>
</protein>
<gene>
    <name evidence="1" type="ORF">J121_1711</name>
</gene>
<evidence type="ECO:0008006" key="3">
    <source>
        <dbReference type="Google" id="ProtNLM"/>
    </source>
</evidence>
<reference evidence="1" key="1">
    <citation type="submission" date="2015-02" db="EMBL/GenBank/DDBJ databases">
        <authorList>
            <person name="Chooi Y.-H."/>
        </authorList>
    </citation>
    <scope>NUCLEOTIDE SEQUENCE [LARGE SCALE GENOMIC DNA]</scope>
    <source>
        <strain evidence="1">LAMA 915</strain>
    </source>
</reference>
<dbReference type="AlphaFoldDB" id="A0A0L1KHQ5"/>
<evidence type="ECO:0000313" key="1">
    <source>
        <dbReference type="EMBL" id="KNH03384.1"/>
    </source>
</evidence>